<dbReference type="Gramene" id="Mp1g27410.1">
    <property type="protein sequence ID" value="Mp1g27410.1.cds"/>
    <property type="gene ID" value="Mp1g27410"/>
</dbReference>
<feature type="region of interest" description="Disordered" evidence="1">
    <location>
        <begin position="177"/>
        <end position="197"/>
    </location>
</feature>
<proteinExistence type="predicted"/>
<evidence type="ECO:0000313" key="3">
    <source>
        <dbReference type="Proteomes" id="UP000244005"/>
    </source>
</evidence>
<dbReference type="Proteomes" id="UP000244005">
    <property type="component" value="Unassembled WGS sequence"/>
</dbReference>
<sequence length="197" mass="22995">MRLCLRRSLVESLFSSPMPPRRRKPSARIRNQRPALAPTKKSFVDSLKLGTTLPHQRISNFAELQSEMLARLQALKKDMDHEHTFMVKATQAHTAKLKKRVKQETQESSDMCRIIDTDWKNFLEDFEEDARENQESMETLLRKAQNSAAYFSETCIPELEKTVENKLNEIKNRYNRSTKGTRRLSAREKGKTIRISK</sequence>
<dbReference type="OrthoDB" id="1933837at2759"/>
<dbReference type="PANTHER" id="PTHR37371:SF1">
    <property type="entry name" value="KINESIN-LIKE PROTEIN"/>
    <property type="match status" value="1"/>
</dbReference>
<accession>A0A2R6XU79</accession>
<dbReference type="OMA" id="DARENQE"/>
<organism evidence="2 3">
    <name type="scientific">Marchantia polymorpha</name>
    <name type="common">Common liverwort</name>
    <name type="synonym">Marchantia aquatica</name>
    <dbReference type="NCBI Taxonomy" id="3197"/>
    <lineage>
        <taxon>Eukaryota</taxon>
        <taxon>Viridiplantae</taxon>
        <taxon>Streptophyta</taxon>
        <taxon>Embryophyta</taxon>
        <taxon>Marchantiophyta</taxon>
        <taxon>Marchantiopsida</taxon>
        <taxon>Marchantiidae</taxon>
        <taxon>Marchantiales</taxon>
        <taxon>Marchantiaceae</taxon>
        <taxon>Marchantia</taxon>
    </lineage>
</organism>
<name>A0A2R6XU79_MARPO</name>
<dbReference type="EMBL" id="KZ772674">
    <property type="protein sequence ID" value="PTQ49662.1"/>
    <property type="molecule type" value="Genomic_DNA"/>
</dbReference>
<evidence type="ECO:0000313" key="2">
    <source>
        <dbReference type="EMBL" id="PTQ49662.1"/>
    </source>
</evidence>
<gene>
    <name evidence="2" type="ORF">MARPO_0002s0137</name>
</gene>
<evidence type="ECO:0000256" key="1">
    <source>
        <dbReference type="SAM" id="MobiDB-lite"/>
    </source>
</evidence>
<dbReference type="AlphaFoldDB" id="A0A2R6XU79"/>
<protein>
    <submittedName>
        <fullName evidence="2">Uncharacterized protein</fullName>
    </submittedName>
</protein>
<keyword evidence="3" id="KW-1185">Reference proteome</keyword>
<reference evidence="3" key="1">
    <citation type="journal article" date="2017" name="Cell">
        <title>Insights into land plant evolution garnered from the Marchantia polymorpha genome.</title>
        <authorList>
            <person name="Bowman J.L."/>
            <person name="Kohchi T."/>
            <person name="Yamato K.T."/>
            <person name="Jenkins J."/>
            <person name="Shu S."/>
            <person name="Ishizaki K."/>
            <person name="Yamaoka S."/>
            <person name="Nishihama R."/>
            <person name="Nakamura Y."/>
            <person name="Berger F."/>
            <person name="Adam C."/>
            <person name="Aki S.S."/>
            <person name="Althoff F."/>
            <person name="Araki T."/>
            <person name="Arteaga-Vazquez M.A."/>
            <person name="Balasubrmanian S."/>
            <person name="Barry K."/>
            <person name="Bauer D."/>
            <person name="Boehm C.R."/>
            <person name="Briginshaw L."/>
            <person name="Caballero-Perez J."/>
            <person name="Catarino B."/>
            <person name="Chen F."/>
            <person name="Chiyoda S."/>
            <person name="Chovatia M."/>
            <person name="Davies K.M."/>
            <person name="Delmans M."/>
            <person name="Demura T."/>
            <person name="Dierschke T."/>
            <person name="Dolan L."/>
            <person name="Dorantes-Acosta A.E."/>
            <person name="Eklund D.M."/>
            <person name="Florent S.N."/>
            <person name="Flores-Sandoval E."/>
            <person name="Fujiyama A."/>
            <person name="Fukuzawa H."/>
            <person name="Galik B."/>
            <person name="Grimanelli D."/>
            <person name="Grimwood J."/>
            <person name="Grossniklaus U."/>
            <person name="Hamada T."/>
            <person name="Haseloff J."/>
            <person name="Hetherington A.J."/>
            <person name="Higo A."/>
            <person name="Hirakawa Y."/>
            <person name="Hundley H.N."/>
            <person name="Ikeda Y."/>
            <person name="Inoue K."/>
            <person name="Inoue S.I."/>
            <person name="Ishida S."/>
            <person name="Jia Q."/>
            <person name="Kakita M."/>
            <person name="Kanazawa T."/>
            <person name="Kawai Y."/>
            <person name="Kawashima T."/>
            <person name="Kennedy M."/>
            <person name="Kinose K."/>
            <person name="Kinoshita T."/>
            <person name="Kohara Y."/>
            <person name="Koide E."/>
            <person name="Komatsu K."/>
            <person name="Kopischke S."/>
            <person name="Kubo M."/>
            <person name="Kyozuka J."/>
            <person name="Lagercrantz U."/>
            <person name="Lin S.S."/>
            <person name="Lindquist E."/>
            <person name="Lipzen A.M."/>
            <person name="Lu C.W."/>
            <person name="De Luna E."/>
            <person name="Martienssen R.A."/>
            <person name="Minamino N."/>
            <person name="Mizutani M."/>
            <person name="Mizutani M."/>
            <person name="Mochizuki N."/>
            <person name="Monte I."/>
            <person name="Mosher R."/>
            <person name="Nagasaki H."/>
            <person name="Nakagami H."/>
            <person name="Naramoto S."/>
            <person name="Nishitani K."/>
            <person name="Ohtani M."/>
            <person name="Okamoto T."/>
            <person name="Okumura M."/>
            <person name="Phillips J."/>
            <person name="Pollak B."/>
            <person name="Reinders A."/>
            <person name="Rovekamp M."/>
            <person name="Sano R."/>
            <person name="Sawa S."/>
            <person name="Schmid M.W."/>
            <person name="Shirakawa M."/>
            <person name="Solano R."/>
            <person name="Spunde A."/>
            <person name="Suetsugu N."/>
            <person name="Sugano S."/>
            <person name="Sugiyama A."/>
            <person name="Sun R."/>
            <person name="Suzuki Y."/>
            <person name="Takenaka M."/>
            <person name="Takezawa D."/>
            <person name="Tomogane H."/>
            <person name="Tsuzuki M."/>
            <person name="Ueda T."/>
            <person name="Umeda M."/>
            <person name="Ward J.M."/>
            <person name="Watanabe Y."/>
            <person name="Yazaki K."/>
            <person name="Yokoyama R."/>
            <person name="Yoshitake Y."/>
            <person name="Yotsui I."/>
            <person name="Zachgo S."/>
            <person name="Schmutz J."/>
        </authorList>
    </citation>
    <scope>NUCLEOTIDE SEQUENCE [LARGE SCALE GENOMIC DNA]</scope>
    <source>
        <strain evidence="3">Tak-1</strain>
    </source>
</reference>
<dbReference type="PANTHER" id="PTHR37371">
    <property type="entry name" value="OS08G0180400 PROTEIN"/>
    <property type="match status" value="1"/>
</dbReference>